<name>A0A1B1IVV5_9CAUD</name>
<reference evidence="1 2" key="1">
    <citation type="submission" date="2015-11" db="EMBL/GenBank/DDBJ databases">
        <title>Genomes of Abundant and Widespread Viruses from the Deep Ocean.</title>
        <authorList>
            <person name="Mizuno C.M."/>
            <person name="Ghai R."/>
            <person name="Saghai A."/>
            <person name="Lopez-Garcia P."/>
            <person name="Rodriguez-Valera F."/>
        </authorList>
    </citation>
    <scope>NUCLEOTIDE SEQUENCE [LARGE SCALE GENOMIC DNA]</scope>
</reference>
<evidence type="ECO:0000313" key="2">
    <source>
        <dbReference type="Proteomes" id="UP000505242"/>
    </source>
</evidence>
<dbReference type="GeneID" id="55002017"/>
<dbReference type="RefSeq" id="YP_009810994.1">
    <property type="nucleotide sequence ID" value="NC_048050.1"/>
</dbReference>
<sequence length="87" mass="9959">MGLVKEIKTKTLIEVVKQLESMRNTYRRFHKYEIPVGNPIEKNIKNICSQLEKFTGICSKGRNDSLEVRISPKGVKGGYIERKYGGN</sequence>
<accession>A0A1B1IVV5</accession>
<dbReference type="KEGG" id="vg:55002017"/>
<organism evidence="1 2">
    <name type="scientific">uncultured phage_Deep1-GF2-KM23-C739</name>
    <dbReference type="NCBI Taxonomy" id="2740798"/>
    <lineage>
        <taxon>Viruses</taxon>
        <taxon>Duplodnaviria</taxon>
        <taxon>Heunggongvirae</taxon>
        <taxon>Uroviricota</taxon>
        <taxon>Caudoviricetes</taxon>
        <taxon>Autographivirales</taxon>
        <taxon>Chosvirus</taxon>
        <taxon>Chosvirus KM23C739</taxon>
    </lineage>
</organism>
<dbReference type="EMBL" id="KT997847">
    <property type="protein sequence ID" value="ANS05480.1"/>
    <property type="molecule type" value="Genomic_DNA"/>
</dbReference>
<evidence type="ECO:0000313" key="1">
    <source>
        <dbReference type="EMBL" id="ANS05480.1"/>
    </source>
</evidence>
<dbReference type="Proteomes" id="UP000505242">
    <property type="component" value="Genome"/>
</dbReference>
<proteinExistence type="predicted"/>
<keyword evidence="2" id="KW-1185">Reference proteome</keyword>
<protein>
    <submittedName>
        <fullName evidence="1">Uncharacterized protein</fullName>
    </submittedName>
</protein>